<evidence type="ECO:0000256" key="6">
    <source>
        <dbReference type="ARBA" id="ARBA00022660"/>
    </source>
</evidence>
<dbReference type="EC" id="7.1.1.2" evidence="3"/>
<keyword evidence="11" id="KW-0520">NAD</keyword>
<evidence type="ECO:0000256" key="8">
    <source>
        <dbReference type="ARBA" id="ARBA00022967"/>
    </source>
</evidence>
<name>A0A2P1CML1_9HEMI</name>
<evidence type="ECO:0000256" key="15">
    <source>
        <dbReference type="ARBA" id="ARBA00049551"/>
    </source>
</evidence>
<dbReference type="GO" id="GO:0031966">
    <property type="term" value="C:mitochondrial membrane"/>
    <property type="evidence" value="ECO:0007669"/>
    <property type="project" value="UniProtKB-SubCell"/>
</dbReference>
<evidence type="ECO:0000256" key="11">
    <source>
        <dbReference type="ARBA" id="ARBA00023027"/>
    </source>
</evidence>
<evidence type="ECO:0000256" key="16">
    <source>
        <dbReference type="SAM" id="Phobius"/>
    </source>
</evidence>
<comment type="catalytic activity">
    <reaction evidence="15">
        <text>a ubiquinone + NADH + 5 H(+)(in) = a ubiquinol + NAD(+) + 4 H(+)(out)</text>
        <dbReference type="Rhea" id="RHEA:29091"/>
        <dbReference type="Rhea" id="RHEA-COMP:9565"/>
        <dbReference type="Rhea" id="RHEA-COMP:9566"/>
        <dbReference type="ChEBI" id="CHEBI:15378"/>
        <dbReference type="ChEBI" id="CHEBI:16389"/>
        <dbReference type="ChEBI" id="CHEBI:17976"/>
        <dbReference type="ChEBI" id="CHEBI:57540"/>
        <dbReference type="ChEBI" id="CHEBI:57945"/>
        <dbReference type="EC" id="7.1.1.2"/>
    </reaction>
</comment>
<gene>
    <name evidence="17" type="primary">ND6</name>
</gene>
<dbReference type="InterPro" id="IPR050269">
    <property type="entry name" value="ComplexI_Subunit6"/>
</dbReference>
<evidence type="ECO:0000256" key="3">
    <source>
        <dbReference type="ARBA" id="ARBA00012944"/>
    </source>
</evidence>
<dbReference type="AlphaFoldDB" id="A0A2P1CML1"/>
<organism evidence="17">
    <name type="scientific">Brachyplatys subaeneus</name>
    <dbReference type="NCBI Taxonomy" id="355284"/>
    <lineage>
        <taxon>Eukaryota</taxon>
        <taxon>Metazoa</taxon>
        <taxon>Ecdysozoa</taxon>
        <taxon>Arthropoda</taxon>
        <taxon>Hexapoda</taxon>
        <taxon>Insecta</taxon>
        <taxon>Pterygota</taxon>
        <taxon>Neoptera</taxon>
        <taxon>Paraneoptera</taxon>
        <taxon>Hemiptera</taxon>
        <taxon>Heteroptera</taxon>
        <taxon>Panheteroptera</taxon>
        <taxon>Pentatomomorpha</taxon>
        <taxon>Pentatomoidea</taxon>
        <taxon>Plataspidae</taxon>
        <taxon>Brachyplatys</taxon>
    </lineage>
</organism>
<evidence type="ECO:0000256" key="4">
    <source>
        <dbReference type="ARBA" id="ARBA00021095"/>
    </source>
</evidence>
<evidence type="ECO:0000313" key="17">
    <source>
        <dbReference type="EMBL" id="AVJ52564.1"/>
    </source>
</evidence>
<accession>A0A2P1CML1</accession>
<keyword evidence="9" id="KW-0249">Electron transport</keyword>
<dbReference type="GO" id="GO:0008137">
    <property type="term" value="F:NADH dehydrogenase (ubiquinone) activity"/>
    <property type="evidence" value="ECO:0007669"/>
    <property type="project" value="UniProtKB-EC"/>
</dbReference>
<keyword evidence="10 16" id="KW-1133">Transmembrane helix</keyword>
<evidence type="ECO:0000256" key="5">
    <source>
        <dbReference type="ARBA" id="ARBA00022448"/>
    </source>
</evidence>
<evidence type="ECO:0000256" key="9">
    <source>
        <dbReference type="ARBA" id="ARBA00022982"/>
    </source>
</evidence>
<feature type="transmembrane region" description="Helical" evidence="16">
    <location>
        <begin position="87"/>
        <end position="106"/>
    </location>
</feature>
<keyword evidence="8" id="KW-1278">Translocase</keyword>
<feature type="transmembrane region" description="Helical" evidence="16">
    <location>
        <begin position="53"/>
        <end position="75"/>
    </location>
</feature>
<dbReference type="EMBL" id="MF173922">
    <property type="protein sequence ID" value="AVJ52564.1"/>
    <property type="molecule type" value="Genomic_DNA"/>
</dbReference>
<evidence type="ECO:0000256" key="2">
    <source>
        <dbReference type="ARBA" id="ARBA00005698"/>
    </source>
</evidence>
<evidence type="ECO:0000256" key="12">
    <source>
        <dbReference type="ARBA" id="ARBA00023128"/>
    </source>
</evidence>
<keyword evidence="13 16" id="KW-0472">Membrane</keyword>
<protein>
    <recommendedName>
        <fullName evidence="4">NADH-ubiquinone oxidoreductase chain 6</fullName>
        <ecNumber evidence="3">7.1.1.2</ecNumber>
    </recommendedName>
    <alternativeName>
        <fullName evidence="14">NADH dehydrogenase subunit 6</fullName>
    </alternativeName>
</protein>
<comment type="subcellular location">
    <subcellularLocation>
        <location evidence="1">Mitochondrion membrane</location>
        <topology evidence="1">Multi-pass membrane protein</topology>
    </subcellularLocation>
</comment>
<keyword evidence="6" id="KW-0679">Respiratory chain</keyword>
<evidence type="ECO:0000256" key="7">
    <source>
        <dbReference type="ARBA" id="ARBA00022692"/>
    </source>
</evidence>
<keyword evidence="5" id="KW-0813">Transport</keyword>
<keyword evidence="12 17" id="KW-0496">Mitochondrion</keyword>
<dbReference type="PANTHER" id="PTHR11435:SF1">
    <property type="entry name" value="NADH-UBIQUINONE OXIDOREDUCTASE CHAIN 6"/>
    <property type="match status" value="1"/>
</dbReference>
<evidence type="ECO:0000256" key="1">
    <source>
        <dbReference type="ARBA" id="ARBA00004225"/>
    </source>
</evidence>
<dbReference type="PANTHER" id="PTHR11435">
    <property type="entry name" value="NADH UBIQUINONE OXIDOREDUCTASE SUBUNIT ND6"/>
    <property type="match status" value="1"/>
</dbReference>
<sequence>MYWLSQVTMSLLMTLAIMMTYMKHPLSMGMTLIVQTLVVSMICGMMFKSFLFSYIIVMIMLSGMLVLFIYMSSVASNEKFKSSIKTSILGFMLISTMSYIDMFYKMEWKITEVSKTLIKMFNTSSIILTIMVMMYLLFTMITVSTIASIEEGPLRMKK</sequence>
<evidence type="ECO:0000256" key="13">
    <source>
        <dbReference type="ARBA" id="ARBA00023136"/>
    </source>
</evidence>
<evidence type="ECO:0000256" key="10">
    <source>
        <dbReference type="ARBA" id="ARBA00022989"/>
    </source>
</evidence>
<keyword evidence="7 16" id="KW-0812">Transmembrane</keyword>
<feature type="transmembrane region" description="Helical" evidence="16">
    <location>
        <begin position="126"/>
        <end position="149"/>
    </location>
</feature>
<reference evidence="17" key="1">
    <citation type="journal article" date="2018" name="Cladistics">
        <title>Phylogeny and the colourful history of jewel bugs (Insecta: Hemiptera: Scutelleridae).</title>
        <authorList>
            <person name="Wu Y."/>
            <person name="Redei D."/>
            <person name="Eger J."/>
            <person name="Wang Y."/>
            <person name="Wu H."/>
            <person name="Carapezza A."/>
            <person name="Kment P."/>
            <person name="Cai B."/>
            <person name="Sun X."/>
            <person name="Guo P."/>
            <person name="Luo J."/>
            <person name="Xie Q."/>
        </authorList>
    </citation>
    <scope>NUCLEOTIDE SEQUENCE</scope>
</reference>
<comment type="similarity">
    <text evidence="2">Belongs to the complex I subunit 6 family.</text>
</comment>
<geneLocation type="mitochondrion" evidence="17"/>
<evidence type="ECO:0000256" key="14">
    <source>
        <dbReference type="ARBA" id="ARBA00031019"/>
    </source>
</evidence>
<proteinExistence type="inferred from homology"/>